<reference evidence="2" key="1">
    <citation type="submission" date="2021-07" db="EMBL/GenBank/DDBJ databases">
        <authorList>
            <person name="Catto M.A."/>
            <person name="Jacobson A."/>
            <person name="Kennedy G."/>
            <person name="Labadie P."/>
            <person name="Hunt B.G."/>
            <person name="Srinivasan R."/>
        </authorList>
    </citation>
    <scope>NUCLEOTIDE SEQUENCE</scope>
    <source>
        <strain evidence="2">PL_HMW_Pooled</strain>
        <tissue evidence="2">Head</tissue>
    </source>
</reference>
<comment type="similarity">
    <text evidence="1">Belongs to the CFAP298 family.</text>
</comment>
<keyword evidence="2" id="KW-0282">Flagellum</keyword>
<comment type="caution">
    <text evidence="2">The sequence shown here is derived from an EMBL/GenBank/DDBJ whole genome shotgun (WGS) entry which is preliminary data.</text>
</comment>
<dbReference type="EMBL" id="JAHWGI010001240">
    <property type="protein sequence ID" value="KAK3925676.1"/>
    <property type="molecule type" value="Genomic_DNA"/>
</dbReference>
<sequence length="348" mass="39127">MVQLHVKKGEESQFLIEVPIDSSIDSTLHDITVIYNGRLKISRICMEIEELANHGPMLPPNIMGLTDEQVSELKLIDEWAERCVPSGGWTFNKDEIGRRNGRQPNEKMQLVLRKTVEEAKAIVSKKQVQAGIPVTKKMVQEALDLLRGAVTIVYPMGLPPHDVIQNEFDNTEDLTGTQASLEVIEPCMASLWFSGKEMNRLKKFSDYMGRNDKTRAVVKLQKIGQGAPSREPVMTEAQQKEWMLHAYRKQEELKVGEASSESILELVDSKCAHTVDSTCCNVELCKLSPKLSLKEDDKEAESSDFIYRMISRPNERDSSTVRTLEGSSALTDITSSFSQSSLDMFKVT</sequence>
<dbReference type="Proteomes" id="UP001219518">
    <property type="component" value="Unassembled WGS sequence"/>
</dbReference>
<dbReference type="PANTHER" id="PTHR13238:SF0">
    <property type="entry name" value="CILIA- AND FLAGELLA-ASSOCIATED PROTEIN 298"/>
    <property type="match status" value="1"/>
</dbReference>
<evidence type="ECO:0000313" key="2">
    <source>
        <dbReference type="EMBL" id="KAK3925676.1"/>
    </source>
</evidence>
<dbReference type="AlphaFoldDB" id="A0AAE1HQJ1"/>
<evidence type="ECO:0000313" key="3">
    <source>
        <dbReference type="Proteomes" id="UP001219518"/>
    </source>
</evidence>
<organism evidence="2 3">
    <name type="scientific">Frankliniella fusca</name>
    <dbReference type="NCBI Taxonomy" id="407009"/>
    <lineage>
        <taxon>Eukaryota</taxon>
        <taxon>Metazoa</taxon>
        <taxon>Ecdysozoa</taxon>
        <taxon>Arthropoda</taxon>
        <taxon>Hexapoda</taxon>
        <taxon>Insecta</taxon>
        <taxon>Pterygota</taxon>
        <taxon>Neoptera</taxon>
        <taxon>Paraneoptera</taxon>
        <taxon>Thysanoptera</taxon>
        <taxon>Terebrantia</taxon>
        <taxon>Thripoidea</taxon>
        <taxon>Thripidae</taxon>
        <taxon>Frankliniella</taxon>
    </lineage>
</organism>
<proteinExistence type="inferred from homology"/>
<dbReference type="InterPro" id="IPR021298">
    <property type="entry name" value="CFAP298"/>
</dbReference>
<protein>
    <submittedName>
        <fullName evidence="2">Cilia- and flagella-associated protein 298</fullName>
    </submittedName>
</protein>
<keyword evidence="3" id="KW-1185">Reference proteome</keyword>
<name>A0AAE1HQJ1_9NEOP</name>
<dbReference type="PANTHER" id="PTHR13238">
    <property type="entry name" value="PROTEIN C21ORF59"/>
    <property type="match status" value="1"/>
</dbReference>
<dbReference type="Pfam" id="PF11069">
    <property type="entry name" value="CFAP298"/>
    <property type="match status" value="1"/>
</dbReference>
<accession>A0AAE1HQJ1</accession>
<evidence type="ECO:0000256" key="1">
    <source>
        <dbReference type="ARBA" id="ARBA00009619"/>
    </source>
</evidence>
<reference evidence="2" key="2">
    <citation type="journal article" date="2023" name="BMC Genomics">
        <title>Pest status, molecular evolution, and epigenetic factors derived from the genome assembly of Frankliniella fusca, a thysanopteran phytovirus vector.</title>
        <authorList>
            <person name="Catto M.A."/>
            <person name="Labadie P.E."/>
            <person name="Jacobson A.L."/>
            <person name="Kennedy G.G."/>
            <person name="Srinivasan R."/>
            <person name="Hunt B.G."/>
        </authorList>
    </citation>
    <scope>NUCLEOTIDE SEQUENCE</scope>
    <source>
        <strain evidence="2">PL_HMW_Pooled</strain>
    </source>
</reference>
<keyword evidence="2" id="KW-0966">Cell projection</keyword>
<dbReference type="GO" id="GO:0003352">
    <property type="term" value="P:regulation of cilium movement"/>
    <property type="evidence" value="ECO:0007669"/>
    <property type="project" value="InterPro"/>
</dbReference>
<keyword evidence="2" id="KW-0969">Cilium</keyword>
<gene>
    <name evidence="2" type="ORF">KUF71_013925</name>
</gene>